<keyword evidence="13" id="KW-1185">Reference proteome</keyword>
<evidence type="ECO:0000256" key="3">
    <source>
        <dbReference type="ARBA" id="ARBA00013081"/>
    </source>
</evidence>
<dbReference type="EMBL" id="CAJJDN010000029">
    <property type="protein sequence ID" value="CAD8072703.1"/>
    <property type="molecule type" value="Genomic_DNA"/>
</dbReference>
<dbReference type="PROSITE" id="PS01032">
    <property type="entry name" value="PPM_1"/>
    <property type="match status" value="1"/>
</dbReference>
<dbReference type="PROSITE" id="PS51746">
    <property type="entry name" value="PPM_2"/>
    <property type="match status" value="1"/>
</dbReference>
<evidence type="ECO:0000256" key="9">
    <source>
        <dbReference type="RuleBase" id="RU003465"/>
    </source>
</evidence>
<evidence type="ECO:0000256" key="6">
    <source>
        <dbReference type="ARBA" id="ARBA00022912"/>
    </source>
</evidence>
<sequence length="433" mass="48277">MKQSQQPLKSIPNVRTQYYLSSSSSGSQNLIKTNKGKSTCIDDSNKTKESNFQLNEKSKSQSIVTYKKINVSQDYQKSEDSQMLPSFKKDMLQSRQSQQIVQRNKNQQRSDSPLIPINSLPQIVPSKISTKNIGIVSAYAANTHQGLIRTYNEDRVSIILNLMKPASNTFVGQWPQSSFFAIYDGHGGAACADYMKDNLHQYIIKEDSFPQNPRLAIQRGIEKAEKTYLQLADQKVLDKSGSCAVIALIVDKAIYIANIGDSRAIISHQGKTSSITVDHKPSQENEQQRINKLGGQIYQAQIQISSGDIQLGPYRVLPGRLAVSRTLGDAEAKLPKYGGIQGVISAQPDIFQISITDQDFLILACDGIFDKMNSEEVISSAWTVISHDIHHFAGKAVENIMKQSMSRKTVDNVTVVFIAFPQLEKKFKKQIQQ</sequence>
<evidence type="ECO:0000313" key="12">
    <source>
        <dbReference type="EMBL" id="CAD8072703.1"/>
    </source>
</evidence>
<dbReference type="EC" id="3.1.3.16" evidence="3"/>
<dbReference type="CDD" id="cd00143">
    <property type="entry name" value="PP2Cc"/>
    <property type="match status" value="1"/>
</dbReference>
<evidence type="ECO:0000256" key="10">
    <source>
        <dbReference type="SAM" id="MobiDB-lite"/>
    </source>
</evidence>
<protein>
    <recommendedName>
        <fullName evidence="3">protein-serine/threonine phosphatase</fullName>
        <ecNumber evidence="3">3.1.3.16</ecNumber>
    </recommendedName>
</protein>
<organism evidence="12 13">
    <name type="scientific">Paramecium sonneborni</name>
    <dbReference type="NCBI Taxonomy" id="65129"/>
    <lineage>
        <taxon>Eukaryota</taxon>
        <taxon>Sar</taxon>
        <taxon>Alveolata</taxon>
        <taxon>Ciliophora</taxon>
        <taxon>Intramacronucleata</taxon>
        <taxon>Oligohymenophorea</taxon>
        <taxon>Peniculida</taxon>
        <taxon>Parameciidae</taxon>
        <taxon>Paramecium</taxon>
    </lineage>
</organism>
<feature type="domain" description="PPM-type phosphatase" evidence="11">
    <location>
        <begin position="138"/>
        <end position="420"/>
    </location>
</feature>
<dbReference type="InterPro" id="IPR000222">
    <property type="entry name" value="PP2C_BS"/>
</dbReference>
<dbReference type="PANTHER" id="PTHR13832:SF803">
    <property type="entry name" value="PROTEIN PHOSPHATASE 1G"/>
    <property type="match status" value="1"/>
</dbReference>
<dbReference type="InterPro" id="IPR015655">
    <property type="entry name" value="PP2C"/>
</dbReference>
<dbReference type="SMART" id="SM00332">
    <property type="entry name" value="PP2Cc"/>
    <property type="match status" value="1"/>
</dbReference>
<evidence type="ECO:0000313" key="13">
    <source>
        <dbReference type="Proteomes" id="UP000692954"/>
    </source>
</evidence>
<dbReference type="GO" id="GO:0016020">
    <property type="term" value="C:membrane"/>
    <property type="evidence" value="ECO:0007669"/>
    <property type="project" value="UniProtKB-SubCell"/>
</dbReference>
<dbReference type="SMART" id="SM00331">
    <property type="entry name" value="PP2C_SIG"/>
    <property type="match status" value="1"/>
</dbReference>
<comment type="similarity">
    <text evidence="9">Belongs to the PP2C family.</text>
</comment>
<dbReference type="PANTHER" id="PTHR13832">
    <property type="entry name" value="PROTEIN PHOSPHATASE 2C"/>
    <property type="match status" value="1"/>
</dbReference>
<evidence type="ECO:0000259" key="11">
    <source>
        <dbReference type="PROSITE" id="PS51746"/>
    </source>
</evidence>
<dbReference type="GO" id="GO:0046872">
    <property type="term" value="F:metal ion binding"/>
    <property type="evidence" value="ECO:0007669"/>
    <property type="project" value="UniProtKB-KW"/>
</dbReference>
<accession>A0A8S1M4B9</accession>
<evidence type="ECO:0000256" key="1">
    <source>
        <dbReference type="ARBA" id="ARBA00001946"/>
    </source>
</evidence>
<gene>
    <name evidence="12" type="ORF">PSON_ATCC_30995.1.T0290304</name>
</gene>
<keyword evidence="4" id="KW-0479">Metal-binding</keyword>
<feature type="region of interest" description="Disordered" evidence="10">
    <location>
        <begin position="92"/>
        <end position="116"/>
    </location>
</feature>
<reference evidence="12" key="1">
    <citation type="submission" date="2021-01" db="EMBL/GenBank/DDBJ databases">
        <authorList>
            <consortium name="Genoscope - CEA"/>
            <person name="William W."/>
        </authorList>
    </citation>
    <scope>NUCLEOTIDE SEQUENCE</scope>
</reference>
<dbReference type="Proteomes" id="UP000692954">
    <property type="component" value="Unassembled WGS sequence"/>
</dbReference>
<evidence type="ECO:0000256" key="4">
    <source>
        <dbReference type="ARBA" id="ARBA00022723"/>
    </source>
</evidence>
<dbReference type="OrthoDB" id="10264738at2759"/>
<dbReference type="GO" id="GO:0004722">
    <property type="term" value="F:protein serine/threonine phosphatase activity"/>
    <property type="evidence" value="ECO:0007669"/>
    <property type="project" value="UniProtKB-EC"/>
</dbReference>
<keyword evidence="6 9" id="KW-0904">Protein phosphatase</keyword>
<dbReference type="Pfam" id="PF00481">
    <property type="entry name" value="PP2C"/>
    <property type="match status" value="1"/>
</dbReference>
<evidence type="ECO:0000256" key="8">
    <source>
        <dbReference type="ARBA" id="ARBA00048336"/>
    </source>
</evidence>
<name>A0A8S1M4B9_9CILI</name>
<comment type="catalytic activity">
    <reaction evidence="7">
        <text>O-phospho-L-seryl-[protein] + H2O = L-seryl-[protein] + phosphate</text>
        <dbReference type="Rhea" id="RHEA:20629"/>
        <dbReference type="Rhea" id="RHEA-COMP:9863"/>
        <dbReference type="Rhea" id="RHEA-COMP:11604"/>
        <dbReference type="ChEBI" id="CHEBI:15377"/>
        <dbReference type="ChEBI" id="CHEBI:29999"/>
        <dbReference type="ChEBI" id="CHEBI:43474"/>
        <dbReference type="ChEBI" id="CHEBI:83421"/>
        <dbReference type="EC" id="3.1.3.16"/>
    </reaction>
</comment>
<dbReference type="FunFam" id="3.60.40.10:FF:000099">
    <property type="entry name" value="Uncharacterized protein"/>
    <property type="match status" value="1"/>
</dbReference>
<comment type="catalytic activity">
    <reaction evidence="8">
        <text>O-phospho-L-threonyl-[protein] + H2O = L-threonyl-[protein] + phosphate</text>
        <dbReference type="Rhea" id="RHEA:47004"/>
        <dbReference type="Rhea" id="RHEA-COMP:11060"/>
        <dbReference type="Rhea" id="RHEA-COMP:11605"/>
        <dbReference type="ChEBI" id="CHEBI:15377"/>
        <dbReference type="ChEBI" id="CHEBI:30013"/>
        <dbReference type="ChEBI" id="CHEBI:43474"/>
        <dbReference type="ChEBI" id="CHEBI:61977"/>
        <dbReference type="EC" id="3.1.3.16"/>
    </reaction>
</comment>
<comment type="cofactor">
    <cofactor evidence="1">
        <name>Mg(2+)</name>
        <dbReference type="ChEBI" id="CHEBI:18420"/>
    </cofactor>
</comment>
<dbReference type="AlphaFoldDB" id="A0A8S1M4B9"/>
<comment type="caution">
    <text evidence="12">The sequence shown here is derived from an EMBL/GenBank/DDBJ whole genome shotgun (WGS) entry which is preliminary data.</text>
</comment>
<evidence type="ECO:0000256" key="7">
    <source>
        <dbReference type="ARBA" id="ARBA00047761"/>
    </source>
</evidence>
<comment type="subcellular location">
    <subcellularLocation>
        <location evidence="2">Membrane</location>
        <topology evidence="2">Peripheral membrane protein</topology>
    </subcellularLocation>
</comment>
<evidence type="ECO:0000256" key="2">
    <source>
        <dbReference type="ARBA" id="ARBA00004170"/>
    </source>
</evidence>
<keyword evidence="5 9" id="KW-0378">Hydrolase</keyword>
<evidence type="ECO:0000256" key="5">
    <source>
        <dbReference type="ARBA" id="ARBA00022801"/>
    </source>
</evidence>
<proteinExistence type="inferred from homology"/>
<dbReference type="InterPro" id="IPR001932">
    <property type="entry name" value="PPM-type_phosphatase-like_dom"/>
</dbReference>
<feature type="compositionally biased region" description="Polar residues" evidence="10">
    <location>
        <begin position="93"/>
        <end position="111"/>
    </location>
</feature>
<feature type="region of interest" description="Disordered" evidence="10">
    <location>
        <begin position="19"/>
        <end position="54"/>
    </location>
</feature>